<dbReference type="Gene3D" id="3.30.50.10">
    <property type="entry name" value="Erythroid Transcription Factor GATA-1, subunit A"/>
    <property type="match status" value="1"/>
</dbReference>
<dbReference type="GO" id="GO:0008270">
    <property type="term" value="F:zinc ion binding"/>
    <property type="evidence" value="ECO:0007669"/>
    <property type="project" value="UniProtKB-KW"/>
</dbReference>
<organism evidence="6 7">
    <name type="scientific">Rhizopus oryzae</name>
    <name type="common">Mucormycosis agent</name>
    <name type="synonym">Rhizopus arrhizus var. delemar</name>
    <dbReference type="NCBI Taxonomy" id="64495"/>
    <lineage>
        <taxon>Eukaryota</taxon>
        <taxon>Fungi</taxon>
        <taxon>Fungi incertae sedis</taxon>
        <taxon>Mucoromycota</taxon>
        <taxon>Mucoromycotina</taxon>
        <taxon>Mucoromycetes</taxon>
        <taxon>Mucorales</taxon>
        <taxon>Mucorineae</taxon>
        <taxon>Rhizopodaceae</taxon>
        <taxon>Rhizopus</taxon>
    </lineage>
</organism>
<protein>
    <recommendedName>
        <fullName evidence="5">GATA-type domain-containing protein</fullName>
    </recommendedName>
</protein>
<evidence type="ECO:0000256" key="4">
    <source>
        <dbReference type="PROSITE-ProRule" id="PRU00094"/>
    </source>
</evidence>
<dbReference type="SUPFAM" id="SSF57716">
    <property type="entry name" value="Glucocorticoid receptor-like (DNA-binding domain)"/>
    <property type="match status" value="1"/>
</dbReference>
<reference evidence="6" key="1">
    <citation type="journal article" date="2020" name="Microb. Genom.">
        <title>Genetic diversity of clinical and environmental Mucorales isolates obtained from an investigation of mucormycosis cases among solid organ transplant recipients.</title>
        <authorList>
            <person name="Nguyen M.H."/>
            <person name="Kaul D."/>
            <person name="Muto C."/>
            <person name="Cheng S.J."/>
            <person name="Richter R.A."/>
            <person name="Bruno V.M."/>
            <person name="Liu G."/>
            <person name="Beyhan S."/>
            <person name="Sundermann A.J."/>
            <person name="Mounaud S."/>
            <person name="Pasculle A.W."/>
            <person name="Nierman W.C."/>
            <person name="Driscoll E."/>
            <person name="Cumbie R."/>
            <person name="Clancy C.J."/>
            <person name="Dupont C.L."/>
        </authorList>
    </citation>
    <scope>NUCLEOTIDE SEQUENCE</scope>
    <source>
        <strain evidence="6">GL16</strain>
    </source>
</reference>
<evidence type="ECO:0000256" key="1">
    <source>
        <dbReference type="ARBA" id="ARBA00022723"/>
    </source>
</evidence>
<dbReference type="AlphaFoldDB" id="A0A9P6YG71"/>
<dbReference type="Proteomes" id="UP000717996">
    <property type="component" value="Unassembled WGS sequence"/>
</dbReference>
<dbReference type="SMART" id="SM00401">
    <property type="entry name" value="ZnF_GATA"/>
    <property type="match status" value="1"/>
</dbReference>
<keyword evidence="2 4" id="KW-0863">Zinc-finger</keyword>
<evidence type="ECO:0000313" key="7">
    <source>
        <dbReference type="Proteomes" id="UP000717996"/>
    </source>
</evidence>
<accession>A0A9P6YG71</accession>
<dbReference type="PROSITE" id="PS50114">
    <property type="entry name" value="GATA_ZN_FINGER_2"/>
    <property type="match status" value="1"/>
</dbReference>
<dbReference type="PANTHER" id="PTHR45658:SF122">
    <property type="entry name" value="GATA ZINC FINGER DOMAIN-CONTAINING PROTEIN 6"/>
    <property type="match status" value="1"/>
</dbReference>
<dbReference type="PANTHER" id="PTHR45658">
    <property type="entry name" value="GATA TRANSCRIPTION FACTOR"/>
    <property type="match status" value="1"/>
</dbReference>
<evidence type="ECO:0000256" key="2">
    <source>
        <dbReference type="ARBA" id="ARBA00022771"/>
    </source>
</evidence>
<dbReference type="Pfam" id="PF00320">
    <property type="entry name" value="GATA"/>
    <property type="match status" value="1"/>
</dbReference>
<evidence type="ECO:0000259" key="5">
    <source>
        <dbReference type="PROSITE" id="PS50114"/>
    </source>
</evidence>
<dbReference type="GO" id="GO:0043565">
    <property type="term" value="F:sequence-specific DNA binding"/>
    <property type="evidence" value="ECO:0007669"/>
    <property type="project" value="InterPro"/>
</dbReference>
<gene>
    <name evidence="6" type="ORF">G6F51_004385</name>
</gene>
<dbReference type="InterPro" id="IPR000679">
    <property type="entry name" value="Znf_GATA"/>
</dbReference>
<dbReference type="CDD" id="cd00202">
    <property type="entry name" value="ZnF_GATA"/>
    <property type="match status" value="1"/>
</dbReference>
<dbReference type="OrthoDB" id="2162994at2759"/>
<dbReference type="InterPro" id="IPR013088">
    <property type="entry name" value="Znf_NHR/GATA"/>
</dbReference>
<keyword evidence="3" id="KW-0862">Zinc</keyword>
<dbReference type="InterPro" id="IPR051140">
    <property type="entry name" value="GATA_TF"/>
</dbReference>
<keyword evidence="1" id="KW-0479">Metal-binding</keyword>
<evidence type="ECO:0000256" key="3">
    <source>
        <dbReference type="ARBA" id="ARBA00022833"/>
    </source>
</evidence>
<sequence>MNDEFKLPPISTMDRSPFISTSLPTPRLEYWNSFMMDESDNKLDQDIQQVIHQCNMISNNMLQAKDQLQQQSMISSRIWLDDMVNRANEILNALLRLRKHQMAIEQTEECLIENSTRQRKRTKRPPFQGRCHSCNISETPEWRRGPDGARTLCNACGLHYAKLTRKQQQEQLYKKDDNISDNSQT</sequence>
<dbReference type="OMA" id="QCNIICD"/>
<comment type="caution">
    <text evidence="6">The sequence shown here is derived from an EMBL/GenBank/DDBJ whole genome shotgun (WGS) entry which is preliminary data.</text>
</comment>
<dbReference type="PROSITE" id="PS00344">
    <property type="entry name" value="GATA_ZN_FINGER_1"/>
    <property type="match status" value="1"/>
</dbReference>
<dbReference type="EMBL" id="JAANIT010000486">
    <property type="protein sequence ID" value="KAG1547243.1"/>
    <property type="molecule type" value="Genomic_DNA"/>
</dbReference>
<name>A0A9P6YG71_RHIOR</name>
<evidence type="ECO:0000313" key="6">
    <source>
        <dbReference type="EMBL" id="KAG1547243.1"/>
    </source>
</evidence>
<feature type="domain" description="GATA-type" evidence="5">
    <location>
        <begin position="130"/>
        <end position="160"/>
    </location>
</feature>
<dbReference type="GO" id="GO:0006355">
    <property type="term" value="P:regulation of DNA-templated transcription"/>
    <property type="evidence" value="ECO:0007669"/>
    <property type="project" value="InterPro"/>
</dbReference>
<proteinExistence type="predicted"/>